<proteinExistence type="predicted"/>
<reference evidence="2 3" key="1">
    <citation type="submission" date="2021-08" db="EMBL/GenBank/DDBJ databases">
        <title>Draft Genome Sequence of Phanerochaete sordida strain YK-624.</title>
        <authorList>
            <person name="Mori T."/>
            <person name="Dohra H."/>
            <person name="Suzuki T."/>
            <person name="Kawagishi H."/>
            <person name="Hirai H."/>
        </authorList>
    </citation>
    <scope>NUCLEOTIDE SEQUENCE [LARGE SCALE GENOMIC DNA]</scope>
    <source>
        <strain evidence="2 3">YK-624</strain>
    </source>
</reference>
<evidence type="ECO:0000313" key="3">
    <source>
        <dbReference type="Proteomes" id="UP000703269"/>
    </source>
</evidence>
<dbReference type="EMBL" id="BPQB01000285">
    <property type="protein sequence ID" value="GJF00989.1"/>
    <property type="molecule type" value="Genomic_DNA"/>
</dbReference>
<dbReference type="AlphaFoldDB" id="A0A9P3GTE3"/>
<keyword evidence="3" id="KW-1185">Reference proteome</keyword>
<sequence>MTRMSRLRDSVRLGRLHTARRSPEGCPVGVPLPPTTVADRRDLGETEGVRTVESQRLRLSLLSGSPSTSLPALVRRARAEGIFSPSA</sequence>
<evidence type="ECO:0000313" key="2">
    <source>
        <dbReference type="EMBL" id="GJF00989.1"/>
    </source>
</evidence>
<protein>
    <submittedName>
        <fullName evidence="2">Uncharacterized protein</fullName>
    </submittedName>
</protein>
<organism evidence="2 3">
    <name type="scientific">Phanerochaete sordida</name>
    <dbReference type="NCBI Taxonomy" id="48140"/>
    <lineage>
        <taxon>Eukaryota</taxon>
        <taxon>Fungi</taxon>
        <taxon>Dikarya</taxon>
        <taxon>Basidiomycota</taxon>
        <taxon>Agaricomycotina</taxon>
        <taxon>Agaricomycetes</taxon>
        <taxon>Polyporales</taxon>
        <taxon>Phanerochaetaceae</taxon>
        <taxon>Phanerochaete</taxon>
    </lineage>
</organism>
<accession>A0A9P3GTE3</accession>
<gene>
    <name evidence="2" type="ORF">PsYK624_172930</name>
</gene>
<feature type="compositionally biased region" description="Basic and acidic residues" evidence="1">
    <location>
        <begin position="1"/>
        <end position="12"/>
    </location>
</feature>
<dbReference type="Proteomes" id="UP000703269">
    <property type="component" value="Unassembled WGS sequence"/>
</dbReference>
<comment type="caution">
    <text evidence="2">The sequence shown here is derived from an EMBL/GenBank/DDBJ whole genome shotgun (WGS) entry which is preliminary data.</text>
</comment>
<name>A0A9P3GTE3_9APHY</name>
<evidence type="ECO:0000256" key="1">
    <source>
        <dbReference type="SAM" id="MobiDB-lite"/>
    </source>
</evidence>
<feature type="region of interest" description="Disordered" evidence="1">
    <location>
        <begin position="1"/>
        <end position="39"/>
    </location>
</feature>